<evidence type="ECO:0000256" key="11">
    <source>
        <dbReference type="SAM" id="MobiDB-lite"/>
    </source>
</evidence>
<dbReference type="GO" id="GO:0019375">
    <property type="term" value="P:galactolipid biosynthetic process"/>
    <property type="evidence" value="ECO:0007669"/>
    <property type="project" value="TreeGrafter"/>
</dbReference>
<evidence type="ECO:0000256" key="2">
    <source>
        <dbReference type="ARBA" id="ARBA00004370"/>
    </source>
</evidence>
<dbReference type="InterPro" id="IPR001296">
    <property type="entry name" value="Glyco_trans_1"/>
</dbReference>
<dbReference type="CDD" id="cd01635">
    <property type="entry name" value="Glycosyltransferase_GTB-type"/>
    <property type="match status" value="1"/>
</dbReference>
<keyword evidence="4" id="KW-0150">Chloroplast</keyword>
<keyword evidence="8" id="KW-0472">Membrane</keyword>
<evidence type="ECO:0000313" key="13">
    <source>
        <dbReference type="EMBL" id="CAK0779076.1"/>
    </source>
</evidence>
<dbReference type="GO" id="GO:0046481">
    <property type="term" value="F:digalactosyldiacylglycerol synthase activity"/>
    <property type="evidence" value="ECO:0007669"/>
    <property type="project" value="UniProtKB-EC"/>
</dbReference>
<evidence type="ECO:0000259" key="12">
    <source>
        <dbReference type="Pfam" id="PF00534"/>
    </source>
</evidence>
<dbReference type="PANTHER" id="PTHR46132:SF1">
    <property type="entry name" value="DIGALACTOSYLDIACYLGLYCEROL SYNTHASE 2, CHLOROPLASTIC"/>
    <property type="match status" value="1"/>
</dbReference>
<proteinExistence type="inferred from homology"/>
<keyword evidence="5" id="KW-0934">Plastid</keyword>
<dbReference type="PANTHER" id="PTHR46132">
    <property type="entry name" value="DIGALACTOSYLDIACYLGLYCEROL SYNTHASE 2, CHLOROPLASTIC"/>
    <property type="match status" value="1"/>
</dbReference>
<comment type="caution">
    <text evidence="13">The sequence shown here is derived from an EMBL/GenBank/DDBJ whole genome shotgun (WGS) entry which is preliminary data.</text>
</comment>
<comment type="subcellular location">
    <subcellularLocation>
        <location evidence="2">Membrane</location>
    </subcellularLocation>
    <subcellularLocation>
        <location evidence="1">Plastid</location>
        <location evidence="1">Chloroplast</location>
    </subcellularLocation>
</comment>
<dbReference type="Gene3D" id="3.40.50.2000">
    <property type="entry name" value="Glycogen Phosphorylase B"/>
    <property type="match status" value="1"/>
</dbReference>
<protein>
    <recommendedName>
        <fullName evidence="9">digalactosyldiacylglycerol synthase</fullName>
        <ecNumber evidence="9">2.4.1.241</ecNumber>
    </recommendedName>
</protein>
<dbReference type="AlphaFoldDB" id="A0AAV1I2A8"/>
<feature type="compositionally biased region" description="Basic and acidic residues" evidence="11">
    <location>
        <begin position="151"/>
        <end position="160"/>
    </location>
</feature>
<dbReference type="SUPFAM" id="SSF53756">
    <property type="entry name" value="UDP-Glycosyltransferase/glycogen phosphorylase"/>
    <property type="match status" value="1"/>
</dbReference>
<feature type="domain" description="Glycosyl transferase family 1" evidence="12">
    <location>
        <begin position="169"/>
        <end position="303"/>
    </location>
</feature>
<evidence type="ECO:0000256" key="9">
    <source>
        <dbReference type="ARBA" id="ARBA00024055"/>
    </source>
</evidence>
<keyword evidence="7" id="KW-0808">Transferase</keyword>
<evidence type="ECO:0000256" key="1">
    <source>
        <dbReference type="ARBA" id="ARBA00004229"/>
    </source>
</evidence>
<evidence type="ECO:0000256" key="5">
    <source>
        <dbReference type="ARBA" id="ARBA00022640"/>
    </source>
</evidence>
<dbReference type="InterPro" id="IPR044525">
    <property type="entry name" value="DGDG1/2"/>
</dbReference>
<dbReference type="EMBL" id="CAUYUE010000005">
    <property type="protein sequence ID" value="CAK0779076.1"/>
    <property type="molecule type" value="Genomic_DNA"/>
</dbReference>
<evidence type="ECO:0000256" key="6">
    <source>
        <dbReference type="ARBA" id="ARBA00022676"/>
    </source>
</evidence>
<evidence type="ECO:0000256" key="4">
    <source>
        <dbReference type="ARBA" id="ARBA00022528"/>
    </source>
</evidence>
<dbReference type="Pfam" id="PF00534">
    <property type="entry name" value="Glycos_transf_1"/>
    <property type="match status" value="1"/>
</dbReference>
<evidence type="ECO:0000256" key="3">
    <source>
        <dbReference type="ARBA" id="ARBA00009481"/>
    </source>
</evidence>
<dbReference type="GO" id="GO:0009707">
    <property type="term" value="C:chloroplast outer membrane"/>
    <property type="evidence" value="ECO:0007669"/>
    <property type="project" value="TreeGrafter"/>
</dbReference>
<evidence type="ECO:0000256" key="7">
    <source>
        <dbReference type="ARBA" id="ARBA00022679"/>
    </source>
</evidence>
<comment type="catalytic activity">
    <reaction evidence="10">
        <text>a 1,2-diacyl-3-O-(beta-D-galactosyl)-sn-glycerol + UDP-alpha-D-galactose = a 1,2-diacyl-3-O-[alpha-D-galactosyl-(1-&gt;6)-beta-D-galactosyl]-sn-glycerol + UDP + H(+)</text>
        <dbReference type="Rhea" id="RHEA:10520"/>
        <dbReference type="ChEBI" id="CHEBI:15378"/>
        <dbReference type="ChEBI" id="CHEBI:17615"/>
        <dbReference type="ChEBI" id="CHEBI:28396"/>
        <dbReference type="ChEBI" id="CHEBI:58223"/>
        <dbReference type="ChEBI" id="CHEBI:66914"/>
        <dbReference type="EC" id="2.4.1.241"/>
    </reaction>
</comment>
<feature type="region of interest" description="Disordered" evidence="11">
    <location>
        <begin position="51"/>
        <end position="160"/>
    </location>
</feature>
<evidence type="ECO:0000256" key="8">
    <source>
        <dbReference type="ARBA" id="ARBA00023136"/>
    </source>
</evidence>
<dbReference type="Proteomes" id="UP001314263">
    <property type="component" value="Unassembled WGS sequence"/>
</dbReference>
<dbReference type="EC" id="2.4.1.241" evidence="9"/>
<accession>A0AAV1I2A8</accession>
<evidence type="ECO:0000313" key="14">
    <source>
        <dbReference type="Proteomes" id="UP001314263"/>
    </source>
</evidence>
<evidence type="ECO:0000256" key="10">
    <source>
        <dbReference type="ARBA" id="ARBA00048651"/>
    </source>
</evidence>
<keyword evidence="6" id="KW-0328">Glycosyltransferase</keyword>
<keyword evidence="14" id="KW-1185">Reference proteome</keyword>
<reference evidence="13 14" key="1">
    <citation type="submission" date="2023-10" db="EMBL/GenBank/DDBJ databases">
        <authorList>
            <person name="Maclean D."/>
            <person name="Macfadyen A."/>
        </authorList>
    </citation>
    <scope>NUCLEOTIDE SEQUENCE [LARGE SCALE GENOMIC DNA]</scope>
</reference>
<comment type="similarity">
    <text evidence="3">Belongs to the glycosyltransferase group 1 family. Glycosyltransferase 4 subfamily.</text>
</comment>
<name>A0AAV1I2A8_9CHLO</name>
<organism evidence="13 14">
    <name type="scientific">Coccomyxa viridis</name>
    <dbReference type="NCBI Taxonomy" id="1274662"/>
    <lineage>
        <taxon>Eukaryota</taxon>
        <taxon>Viridiplantae</taxon>
        <taxon>Chlorophyta</taxon>
        <taxon>core chlorophytes</taxon>
        <taxon>Trebouxiophyceae</taxon>
        <taxon>Trebouxiophyceae incertae sedis</taxon>
        <taxon>Coccomyxaceae</taxon>
        <taxon>Coccomyxa</taxon>
    </lineage>
</organism>
<gene>
    <name evidence="13" type="ORF">CVIRNUC_004691</name>
</gene>
<sequence>MLAWLQVIKLSDAVQHLPREQTLFVHGVPPCFLSIGDRMAAAAMQTSKPITEVASEADPMASNGGAHSEEKPCSPAAEPEEGAELEKMSVSAQRSSSPAACPDEAPKQPSLGSESNGRDYSLRAQPGRSKLTDSDGNAAGEGSKQRAAGTSREKKEEMDKDSFQFSKGAYFIGKCVWGKGYTELLELLRQHREHKGYNLPVDVYGTGEDLEAIKARAEDYQLELSFKGARDHLDDSIHPYRVFINPSTSDVVATTSAEALAMGKWLLCAEHPSNTFFRDFQNALIYTSSADFSEKLKFAEVNSPSPLSAEDRRRLTWEDATERLLDAAVIYQNEWPGTLSRLKEWLTWRLIYAGNGMTLQSQALPLVHALK</sequence>